<evidence type="ECO:0000256" key="4">
    <source>
        <dbReference type="SAM" id="Coils"/>
    </source>
</evidence>
<comment type="subcellular location">
    <subcellularLocation>
        <location evidence="1">Cell envelope</location>
    </subcellularLocation>
</comment>
<evidence type="ECO:0000313" key="9">
    <source>
        <dbReference type="Proteomes" id="UP000440694"/>
    </source>
</evidence>
<dbReference type="InterPro" id="IPR058792">
    <property type="entry name" value="Beta-barrel_RND_2"/>
</dbReference>
<feature type="coiled-coil region" evidence="4">
    <location>
        <begin position="129"/>
        <end position="186"/>
    </location>
</feature>
<protein>
    <submittedName>
        <fullName evidence="8">Efflux RND transporter periplasmic adaptor subunit</fullName>
    </submittedName>
</protein>
<dbReference type="Gene3D" id="1.10.287.470">
    <property type="entry name" value="Helix hairpin bin"/>
    <property type="match status" value="1"/>
</dbReference>
<dbReference type="GO" id="GO:1990281">
    <property type="term" value="C:efflux pump complex"/>
    <property type="evidence" value="ECO:0007669"/>
    <property type="project" value="TreeGrafter"/>
</dbReference>
<gene>
    <name evidence="8" type="ORF">GIW81_17040</name>
</gene>
<evidence type="ECO:0000256" key="2">
    <source>
        <dbReference type="ARBA" id="ARBA00009477"/>
    </source>
</evidence>
<reference evidence="8 9" key="1">
    <citation type="submission" date="2019-11" db="EMBL/GenBank/DDBJ databases">
        <title>Identification of a novel strain.</title>
        <authorList>
            <person name="Xu Q."/>
            <person name="Wang G."/>
        </authorList>
    </citation>
    <scope>NUCLEOTIDE SEQUENCE [LARGE SCALE GENOMIC DNA]</scope>
    <source>
        <strain evidence="9">xq</strain>
    </source>
</reference>
<dbReference type="AlphaFoldDB" id="A0A6I3KP06"/>
<accession>A0A6I3KP06</accession>
<dbReference type="Pfam" id="PF25967">
    <property type="entry name" value="RND-MFP_C"/>
    <property type="match status" value="1"/>
</dbReference>
<dbReference type="InterPro" id="IPR058627">
    <property type="entry name" value="MdtA-like_C"/>
</dbReference>
<comment type="similarity">
    <text evidence="2">Belongs to the membrane fusion protein (MFP) (TC 8.A.1) family.</text>
</comment>
<comment type="caution">
    <text evidence="8">The sequence shown here is derived from an EMBL/GenBank/DDBJ whole genome shotgun (WGS) entry which is preliminary data.</text>
</comment>
<dbReference type="EMBL" id="WMBQ01000002">
    <property type="protein sequence ID" value="MTD96048.1"/>
    <property type="molecule type" value="Genomic_DNA"/>
</dbReference>
<dbReference type="Pfam" id="PF25954">
    <property type="entry name" value="Beta-barrel_RND_2"/>
    <property type="match status" value="1"/>
</dbReference>
<dbReference type="Proteomes" id="UP000440694">
    <property type="component" value="Unassembled WGS sequence"/>
</dbReference>
<evidence type="ECO:0000259" key="6">
    <source>
        <dbReference type="Pfam" id="PF25954"/>
    </source>
</evidence>
<evidence type="ECO:0000256" key="1">
    <source>
        <dbReference type="ARBA" id="ARBA00004196"/>
    </source>
</evidence>
<dbReference type="Gene3D" id="2.40.30.170">
    <property type="match status" value="1"/>
</dbReference>
<feature type="domain" description="Multidrug resistance protein MdtA-like C-terminal permuted SH3" evidence="7">
    <location>
        <begin position="301"/>
        <end position="357"/>
    </location>
</feature>
<feature type="domain" description="Multidrug resistance protein MdtA-like barrel-sandwich hybrid" evidence="5">
    <location>
        <begin position="89"/>
        <end position="211"/>
    </location>
</feature>
<keyword evidence="9" id="KW-1185">Reference proteome</keyword>
<dbReference type="SUPFAM" id="SSF111369">
    <property type="entry name" value="HlyD-like secretion proteins"/>
    <property type="match status" value="1"/>
</dbReference>
<dbReference type="Pfam" id="PF25917">
    <property type="entry name" value="BSH_RND"/>
    <property type="match status" value="1"/>
</dbReference>
<evidence type="ECO:0000313" key="8">
    <source>
        <dbReference type="EMBL" id="MTD96048.1"/>
    </source>
</evidence>
<dbReference type="InterPro" id="IPR058625">
    <property type="entry name" value="MdtA-like_BSH"/>
</dbReference>
<keyword evidence="4" id="KW-0175">Coiled coil</keyword>
<dbReference type="GO" id="GO:0015562">
    <property type="term" value="F:efflux transmembrane transporter activity"/>
    <property type="evidence" value="ECO:0007669"/>
    <property type="project" value="TreeGrafter"/>
</dbReference>
<dbReference type="PANTHER" id="PTHR30469:SF11">
    <property type="entry name" value="BLL4320 PROTEIN"/>
    <property type="match status" value="1"/>
</dbReference>
<organism evidence="8 9">
    <name type="scientific">Hyphomicrobium album</name>
    <dbReference type="NCBI Taxonomy" id="2665159"/>
    <lineage>
        <taxon>Bacteria</taxon>
        <taxon>Pseudomonadati</taxon>
        <taxon>Pseudomonadota</taxon>
        <taxon>Alphaproteobacteria</taxon>
        <taxon>Hyphomicrobiales</taxon>
        <taxon>Hyphomicrobiaceae</taxon>
        <taxon>Hyphomicrobium</taxon>
    </lineage>
</organism>
<dbReference type="NCBIfam" id="TIGR01730">
    <property type="entry name" value="RND_mfp"/>
    <property type="match status" value="1"/>
</dbReference>
<evidence type="ECO:0000256" key="3">
    <source>
        <dbReference type="ARBA" id="ARBA00022448"/>
    </source>
</evidence>
<evidence type="ECO:0000259" key="7">
    <source>
        <dbReference type="Pfam" id="PF25967"/>
    </source>
</evidence>
<dbReference type="Gene3D" id="2.40.420.20">
    <property type="match status" value="1"/>
</dbReference>
<dbReference type="Gene3D" id="2.40.50.100">
    <property type="match status" value="1"/>
</dbReference>
<name>A0A6I3KP06_9HYPH</name>
<feature type="domain" description="CusB-like beta-barrel" evidence="6">
    <location>
        <begin position="221"/>
        <end position="293"/>
    </location>
</feature>
<keyword evidence="3" id="KW-0813">Transport</keyword>
<evidence type="ECO:0000259" key="5">
    <source>
        <dbReference type="Pfam" id="PF25917"/>
    </source>
</evidence>
<dbReference type="InterPro" id="IPR006143">
    <property type="entry name" value="RND_pump_MFP"/>
</dbReference>
<dbReference type="PANTHER" id="PTHR30469">
    <property type="entry name" value="MULTIDRUG RESISTANCE PROTEIN MDTA"/>
    <property type="match status" value="1"/>
</dbReference>
<sequence length="371" mass="39638">MRSGGPTLPHKSCRDAMLGDQPMPLKVRASLANLGLVVALAGFLFPASIAQAQRAPRGPAAPTVTLTDVKVERMNERVAAVGSARARQQVTLTTRVAGVISEVLFQGGQLVDANQPLVKLNAEPEKIAVETAEAQRAQAADTVERYKLLNEGTIARVTVAQADTALKVADAALRRARDDLDRMTIKAPFKGMMGLSSLQAGDYLAVGNPIATIDDRSTLLIEFTVPEATASSMKIGMPVRASLVTRSGEIYEGKIQAVGTRIDPVTRTLMVRAEIPNPDLKLIPGSTFSISVQLQGDDRPVVPALAIQWDRQGAFVWRVTDKNAVERVNVAILARDADRVHVDADLKAGDKVVFEGGSVLRNGQTVQPQGS</sequence>
<proteinExistence type="inferred from homology"/>